<dbReference type="PROSITE" id="PS51459">
    <property type="entry name" value="FIDO"/>
    <property type="match status" value="1"/>
</dbReference>
<dbReference type="NCBIfam" id="TIGR01550">
    <property type="entry name" value="DOC_P1"/>
    <property type="match status" value="1"/>
</dbReference>
<dbReference type="Pfam" id="PF02661">
    <property type="entry name" value="Fic"/>
    <property type="match status" value="1"/>
</dbReference>
<dbReference type="InterPro" id="IPR036597">
    <property type="entry name" value="Fido-like_dom_sf"/>
</dbReference>
<dbReference type="AlphaFoldDB" id="A0A9X2L4J7"/>
<evidence type="ECO:0000313" key="2">
    <source>
        <dbReference type="EMBL" id="MCP9292087.1"/>
    </source>
</evidence>
<name>A0A9X2L4J7_9BACT</name>
<evidence type="ECO:0000259" key="1">
    <source>
        <dbReference type="PROSITE" id="PS51459"/>
    </source>
</evidence>
<dbReference type="PANTHER" id="PTHR39426:SF1">
    <property type="entry name" value="HOMOLOGY TO DEATH-ON-CURING PROTEIN OF PHAGE P1"/>
    <property type="match status" value="1"/>
</dbReference>
<sequence length="125" mass="14113">MDKETILAFHSDLVKTYGGKQGIRDEGLLESALAQPQASYGGEYVHSNIFEMAAAYGFHICKNHPFFDGNKRTALVAIYTFLYVNGYRLQAEKKGLYAVMIDLANGNLEKEELVKFLEENAKERK</sequence>
<dbReference type="RefSeq" id="WP_255134961.1">
    <property type="nucleotide sequence ID" value="NZ_JANDBC010000002.1"/>
</dbReference>
<feature type="domain" description="Fido" evidence="1">
    <location>
        <begin position="1"/>
        <end position="119"/>
    </location>
</feature>
<dbReference type="InterPro" id="IPR006440">
    <property type="entry name" value="Doc"/>
</dbReference>
<dbReference type="PIRSF" id="PIRSF018297">
    <property type="entry name" value="Doc"/>
    <property type="match status" value="1"/>
</dbReference>
<dbReference type="PANTHER" id="PTHR39426">
    <property type="entry name" value="HOMOLOGY TO DEATH-ON-CURING PROTEIN OF PHAGE P1"/>
    <property type="match status" value="1"/>
</dbReference>
<comment type="caution">
    <text evidence="2">The sequence shown here is derived from an EMBL/GenBank/DDBJ whole genome shotgun (WGS) entry which is preliminary data.</text>
</comment>
<dbReference type="InterPro" id="IPR003812">
    <property type="entry name" value="Fido"/>
</dbReference>
<dbReference type="InterPro" id="IPR053737">
    <property type="entry name" value="Type_II_TA_Toxin"/>
</dbReference>
<dbReference type="GO" id="GO:0016301">
    <property type="term" value="F:kinase activity"/>
    <property type="evidence" value="ECO:0007669"/>
    <property type="project" value="InterPro"/>
</dbReference>
<dbReference type="SUPFAM" id="SSF140931">
    <property type="entry name" value="Fic-like"/>
    <property type="match status" value="1"/>
</dbReference>
<gene>
    <name evidence="2" type="ORF">NM125_10905</name>
</gene>
<protein>
    <submittedName>
        <fullName evidence="2">Type II toxin-antitoxin system death-on-curing family toxin</fullName>
    </submittedName>
</protein>
<proteinExistence type="predicted"/>
<evidence type="ECO:0000313" key="3">
    <source>
        <dbReference type="Proteomes" id="UP001139125"/>
    </source>
</evidence>
<accession>A0A9X2L4J7</accession>
<dbReference type="EMBL" id="JANDBC010000002">
    <property type="protein sequence ID" value="MCP9292087.1"/>
    <property type="molecule type" value="Genomic_DNA"/>
</dbReference>
<dbReference type="Gene3D" id="1.20.120.1870">
    <property type="entry name" value="Fic/DOC protein, Fido domain"/>
    <property type="match status" value="1"/>
</dbReference>
<keyword evidence="3" id="KW-1185">Reference proteome</keyword>
<reference evidence="2" key="1">
    <citation type="submission" date="2022-06" db="EMBL/GenBank/DDBJ databases">
        <title>Gracilimonas sp. CAU 1638 isolated from sea sediment.</title>
        <authorList>
            <person name="Kim W."/>
        </authorList>
    </citation>
    <scope>NUCLEOTIDE SEQUENCE</scope>
    <source>
        <strain evidence="2">CAU 1638</strain>
    </source>
</reference>
<organism evidence="2 3">
    <name type="scientific">Gracilimonas sediminicola</name>
    <dbReference type="NCBI Taxonomy" id="2952158"/>
    <lineage>
        <taxon>Bacteria</taxon>
        <taxon>Pseudomonadati</taxon>
        <taxon>Balneolota</taxon>
        <taxon>Balneolia</taxon>
        <taxon>Balneolales</taxon>
        <taxon>Balneolaceae</taxon>
        <taxon>Gracilimonas</taxon>
    </lineage>
</organism>
<dbReference type="Proteomes" id="UP001139125">
    <property type="component" value="Unassembled WGS sequence"/>
</dbReference>